<feature type="non-terminal residue" evidence="1">
    <location>
        <position position="1"/>
    </location>
</feature>
<proteinExistence type="predicted"/>
<dbReference type="EMBL" id="CAJVQC010041120">
    <property type="protein sequence ID" value="CAG8772294.1"/>
    <property type="molecule type" value="Genomic_DNA"/>
</dbReference>
<protein>
    <submittedName>
        <fullName evidence="1">18293_t:CDS:1</fullName>
    </submittedName>
</protein>
<accession>A0ACA9R170</accession>
<keyword evidence="2" id="KW-1185">Reference proteome</keyword>
<evidence type="ECO:0000313" key="1">
    <source>
        <dbReference type="EMBL" id="CAG8772294.1"/>
    </source>
</evidence>
<reference evidence="1" key="1">
    <citation type="submission" date="2021-06" db="EMBL/GenBank/DDBJ databases">
        <authorList>
            <person name="Kallberg Y."/>
            <person name="Tangrot J."/>
            <person name="Rosling A."/>
        </authorList>
    </citation>
    <scope>NUCLEOTIDE SEQUENCE</scope>
    <source>
        <strain evidence="1">MA461A</strain>
    </source>
</reference>
<organism evidence="1 2">
    <name type="scientific">Racocetra persica</name>
    <dbReference type="NCBI Taxonomy" id="160502"/>
    <lineage>
        <taxon>Eukaryota</taxon>
        <taxon>Fungi</taxon>
        <taxon>Fungi incertae sedis</taxon>
        <taxon>Mucoromycota</taxon>
        <taxon>Glomeromycotina</taxon>
        <taxon>Glomeromycetes</taxon>
        <taxon>Diversisporales</taxon>
        <taxon>Gigasporaceae</taxon>
        <taxon>Racocetra</taxon>
    </lineage>
</organism>
<gene>
    <name evidence="1" type="ORF">RPERSI_LOCUS16555</name>
</gene>
<name>A0ACA9R170_9GLOM</name>
<dbReference type="Proteomes" id="UP000789920">
    <property type="component" value="Unassembled WGS sequence"/>
</dbReference>
<evidence type="ECO:0000313" key="2">
    <source>
        <dbReference type="Proteomes" id="UP000789920"/>
    </source>
</evidence>
<sequence>SSTLQKVRNIAKVLIDKKNKINDNNVPHPLSDKTNRQKEINENTESQQSELEDDEVNNNSGTFLNYISPPMNDSKKK</sequence>
<comment type="caution">
    <text evidence="1">The sequence shown here is derived from an EMBL/GenBank/DDBJ whole genome shotgun (WGS) entry which is preliminary data.</text>
</comment>